<comment type="caution">
    <text evidence="1">The sequence shown here is derived from an EMBL/GenBank/DDBJ whole genome shotgun (WGS) entry which is preliminary data.</text>
</comment>
<reference evidence="1" key="1">
    <citation type="journal article" date="2022" name="bioRxiv">
        <title>Sequencing and chromosome-scale assembly of the giantPleurodeles waltlgenome.</title>
        <authorList>
            <person name="Brown T."/>
            <person name="Elewa A."/>
            <person name="Iarovenko S."/>
            <person name="Subramanian E."/>
            <person name="Araus A.J."/>
            <person name="Petzold A."/>
            <person name="Susuki M."/>
            <person name="Suzuki K.-i.T."/>
            <person name="Hayashi T."/>
            <person name="Toyoda A."/>
            <person name="Oliveira C."/>
            <person name="Osipova E."/>
            <person name="Leigh N.D."/>
            <person name="Simon A."/>
            <person name="Yun M.H."/>
        </authorList>
    </citation>
    <scope>NUCLEOTIDE SEQUENCE</scope>
    <source>
        <strain evidence="1">20211129_DDA</strain>
        <tissue evidence="1">Liver</tissue>
    </source>
</reference>
<evidence type="ECO:0000313" key="1">
    <source>
        <dbReference type="EMBL" id="KAJ1132805.1"/>
    </source>
</evidence>
<name>A0AAV7Q0M7_PLEWA</name>
<dbReference type="Proteomes" id="UP001066276">
    <property type="component" value="Chromosome 7"/>
</dbReference>
<gene>
    <name evidence="1" type="ORF">NDU88_011106</name>
</gene>
<accession>A0AAV7Q0M7</accession>
<proteinExistence type="predicted"/>
<protein>
    <submittedName>
        <fullName evidence="1">Uncharacterized protein</fullName>
    </submittedName>
</protein>
<dbReference type="AlphaFoldDB" id="A0AAV7Q0M7"/>
<organism evidence="1 2">
    <name type="scientific">Pleurodeles waltl</name>
    <name type="common">Iberian ribbed newt</name>
    <dbReference type="NCBI Taxonomy" id="8319"/>
    <lineage>
        <taxon>Eukaryota</taxon>
        <taxon>Metazoa</taxon>
        <taxon>Chordata</taxon>
        <taxon>Craniata</taxon>
        <taxon>Vertebrata</taxon>
        <taxon>Euteleostomi</taxon>
        <taxon>Amphibia</taxon>
        <taxon>Batrachia</taxon>
        <taxon>Caudata</taxon>
        <taxon>Salamandroidea</taxon>
        <taxon>Salamandridae</taxon>
        <taxon>Pleurodelinae</taxon>
        <taxon>Pleurodeles</taxon>
    </lineage>
</organism>
<evidence type="ECO:0000313" key="2">
    <source>
        <dbReference type="Proteomes" id="UP001066276"/>
    </source>
</evidence>
<dbReference type="EMBL" id="JANPWB010000011">
    <property type="protein sequence ID" value="KAJ1132805.1"/>
    <property type="molecule type" value="Genomic_DNA"/>
</dbReference>
<sequence>MRCLFFPRVHNVERERDLIPAFSLPLWIGGRSRSDSSFLSRIARSHLTVLFTGRAECRSYYSGIGASSVGHSAHLHTCTRPPEAEEHVLFLLPMPCMRSDILLCF</sequence>
<keyword evidence="2" id="KW-1185">Reference proteome</keyword>